<reference evidence="2 3" key="1">
    <citation type="submission" date="2012-08" db="EMBL/GenBank/DDBJ databases">
        <title>Whole genome shotgun sequence of Austwickia chelonae NBRC 105200.</title>
        <authorList>
            <person name="Yoshida I."/>
            <person name="Hosoyama A."/>
            <person name="Tsuchikane K."/>
            <person name="Katsumata H."/>
            <person name="Ando Y."/>
            <person name="Ohji S."/>
            <person name="Hamada M."/>
            <person name="Tamura T."/>
            <person name="Yamazoe A."/>
            <person name="Yamazaki S."/>
            <person name="Fujita N."/>
        </authorList>
    </citation>
    <scope>NUCLEOTIDE SEQUENCE [LARGE SCALE GENOMIC DNA]</scope>
    <source>
        <strain evidence="2 3">NBRC 105200</strain>
    </source>
</reference>
<name>K6V681_9MICO</name>
<keyword evidence="3" id="KW-1185">Reference proteome</keyword>
<organism evidence="2 3">
    <name type="scientific">Austwickia chelonae NBRC 105200</name>
    <dbReference type="NCBI Taxonomy" id="1184607"/>
    <lineage>
        <taxon>Bacteria</taxon>
        <taxon>Bacillati</taxon>
        <taxon>Actinomycetota</taxon>
        <taxon>Actinomycetes</taxon>
        <taxon>Micrococcales</taxon>
        <taxon>Dermatophilaceae</taxon>
        <taxon>Austwickia</taxon>
    </lineage>
</organism>
<accession>K6V681</accession>
<comment type="caution">
    <text evidence="2">The sequence shown here is derived from an EMBL/GenBank/DDBJ whole genome shotgun (WGS) entry which is preliminary data.</text>
</comment>
<proteinExistence type="predicted"/>
<dbReference type="AlphaFoldDB" id="K6V681"/>
<sequence length="135" mass="14202">MSSTIFSVATATLALSTSFLAGMPASASAPSMAPQSMETVALAPLPASPMHSDCPSGHACLKENFRGIVNHYYKYGTYNLTDVTGHWHFCNNQTGGAKLTLYFGYNGTGGVAASVPAGECIFRDMNPVNSFSLQP</sequence>
<dbReference type="OrthoDB" id="4325857at2"/>
<feature type="chain" id="PRO_5039197126" evidence="1">
    <location>
        <begin position="22"/>
        <end position="135"/>
    </location>
</feature>
<keyword evidence="1" id="KW-0732">Signal</keyword>
<dbReference type="Proteomes" id="UP000008495">
    <property type="component" value="Unassembled WGS sequence"/>
</dbReference>
<feature type="signal peptide" evidence="1">
    <location>
        <begin position="1"/>
        <end position="21"/>
    </location>
</feature>
<dbReference type="eggNOG" id="ENOG502ZF7R">
    <property type="taxonomic scope" value="Bacteria"/>
</dbReference>
<evidence type="ECO:0000313" key="2">
    <source>
        <dbReference type="EMBL" id="GAB77738.1"/>
    </source>
</evidence>
<protein>
    <submittedName>
        <fullName evidence="2">Uncharacterized protein</fullName>
    </submittedName>
</protein>
<gene>
    <name evidence="2" type="ORF">AUCHE_06_00100</name>
</gene>
<dbReference type="EMBL" id="BAGZ01000006">
    <property type="protein sequence ID" value="GAB77738.1"/>
    <property type="molecule type" value="Genomic_DNA"/>
</dbReference>
<evidence type="ECO:0000256" key="1">
    <source>
        <dbReference type="SAM" id="SignalP"/>
    </source>
</evidence>
<evidence type="ECO:0000313" key="3">
    <source>
        <dbReference type="Proteomes" id="UP000008495"/>
    </source>
</evidence>
<dbReference type="RefSeq" id="WP_006502490.1">
    <property type="nucleotide sequence ID" value="NZ_BAGZ01000006.1"/>
</dbReference>